<keyword evidence="5" id="KW-0067">ATP-binding</keyword>
<evidence type="ECO:0000313" key="7">
    <source>
        <dbReference type="EMBL" id="MFC5466788.1"/>
    </source>
</evidence>
<dbReference type="GO" id="GO:0016301">
    <property type="term" value="F:kinase activity"/>
    <property type="evidence" value="ECO:0007669"/>
    <property type="project" value="UniProtKB-KW"/>
</dbReference>
<dbReference type="Gene3D" id="3.40.1190.20">
    <property type="match status" value="1"/>
</dbReference>
<proteinExistence type="inferred from homology"/>
<gene>
    <name evidence="7" type="ORF">ACFPM4_18860</name>
</gene>
<evidence type="ECO:0000256" key="4">
    <source>
        <dbReference type="ARBA" id="ARBA00022777"/>
    </source>
</evidence>
<comment type="similarity">
    <text evidence="1">Belongs to the carbohydrate kinase PfkB family.</text>
</comment>
<evidence type="ECO:0000259" key="6">
    <source>
        <dbReference type="Pfam" id="PF00294"/>
    </source>
</evidence>
<dbReference type="PANTHER" id="PTHR43085:SF1">
    <property type="entry name" value="PSEUDOURIDINE KINASE-RELATED"/>
    <property type="match status" value="1"/>
</dbReference>
<sequence>MVDVVTIGESMILFQSLNDSSIQYSPLFTKSVAGAESNVAIGLTRLGKKVRWISKVGDDAFGKYLLATLAGEQVDVSNCIIADNEPTAIYFKDFKASQDPIVYYYRKGSAASKLNKNDIQPEWFHNTRHLHVTGITPALSNDSAEMIIEAMKVAKRNHMTISFDPNIRRKLWTEEEAKSTIQKMIPLCDIFMPGLEECEFLFGKKSTDEYGELLLNMGPRLILLKCGADGAMAYTSEYMIHKKGVFVENIVDTVGAGDAFATGSLSIILDLQNIDMELNNTTKIKSVIANALERGNRLGALAIQFKGDWEGLPTLNELTAIEHGESVITR</sequence>
<dbReference type="Pfam" id="PF00294">
    <property type="entry name" value="PfkB"/>
    <property type="match status" value="1"/>
</dbReference>
<evidence type="ECO:0000256" key="5">
    <source>
        <dbReference type="ARBA" id="ARBA00022840"/>
    </source>
</evidence>
<accession>A0ABW0LM55</accession>
<comment type="caution">
    <text evidence="7">The sequence shown here is derived from an EMBL/GenBank/DDBJ whole genome shotgun (WGS) entry which is preliminary data.</text>
</comment>
<dbReference type="Proteomes" id="UP001596147">
    <property type="component" value="Unassembled WGS sequence"/>
</dbReference>
<protein>
    <submittedName>
        <fullName evidence="7">Sugar kinase</fullName>
    </submittedName>
</protein>
<evidence type="ECO:0000313" key="8">
    <source>
        <dbReference type="Proteomes" id="UP001596147"/>
    </source>
</evidence>
<keyword evidence="4 7" id="KW-0418">Kinase</keyword>
<dbReference type="EMBL" id="JBHSMC010000029">
    <property type="protein sequence ID" value="MFC5466788.1"/>
    <property type="molecule type" value="Genomic_DNA"/>
</dbReference>
<dbReference type="RefSeq" id="WP_382355260.1">
    <property type="nucleotide sequence ID" value="NZ_JBHSMC010000029.1"/>
</dbReference>
<dbReference type="CDD" id="cd01166">
    <property type="entry name" value="KdgK"/>
    <property type="match status" value="1"/>
</dbReference>
<dbReference type="SUPFAM" id="SSF53613">
    <property type="entry name" value="Ribokinase-like"/>
    <property type="match status" value="1"/>
</dbReference>
<evidence type="ECO:0000256" key="2">
    <source>
        <dbReference type="ARBA" id="ARBA00022679"/>
    </source>
</evidence>
<dbReference type="InterPro" id="IPR050306">
    <property type="entry name" value="PfkB_Carbo_kinase"/>
</dbReference>
<evidence type="ECO:0000256" key="1">
    <source>
        <dbReference type="ARBA" id="ARBA00010688"/>
    </source>
</evidence>
<keyword evidence="3" id="KW-0547">Nucleotide-binding</keyword>
<name>A0ABW0LM55_9BACI</name>
<dbReference type="InterPro" id="IPR011611">
    <property type="entry name" value="PfkB_dom"/>
</dbReference>
<keyword evidence="8" id="KW-1185">Reference proteome</keyword>
<reference evidence="8" key="1">
    <citation type="journal article" date="2019" name="Int. J. Syst. Evol. Microbiol.">
        <title>The Global Catalogue of Microorganisms (GCM) 10K type strain sequencing project: providing services to taxonomists for standard genome sequencing and annotation.</title>
        <authorList>
            <consortium name="The Broad Institute Genomics Platform"/>
            <consortium name="The Broad Institute Genome Sequencing Center for Infectious Disease"/>
            <person name="Wu L."/>
            <person name="Ma J."/>
        </authorList>
    </citation>
    <scope>NUCLEOTIDE SEQUENCE [LARGE SCALE GENOMIC DNA]</scope>
    <source>
        <strain evidence="8">CGMCC 1.12237</strain>
    </source>
</reference>
<dbReference type="PANTHER" id="PTHR43085">
    <property type="entry name" value="HEXOKINASE FAMILY MEMBER"/>
    <property type="match status" value="1"/>
</dbReference>
<feature type="domain" description="Carbohydrate kinase PfkB" evidence="6">
    <location>
        <begin position="3"/>
        <end position="314"/>
    </location>
</feature>
<organism evidence="7 8">
    <name type="scientific">Lederbergia graminis</name>
    <dbReference type="NCBI Taxonomy" id="735518"/>
    <lineage>
        <taxon>Bacteria</taxon>
        <taxon>Bacillati</taxon>
        <taxon>Bacillota</taxon>
        <taxon>Bacilli</taxon>
        <taxon>Bacillales</taxon>
        <taxon>Bacillaceae</taxon>
        <taxon>Lederbergia</taxon>
    </lineage>
</organism>
<keyword evidence="2" id="KW-0808">Transferase</keyword>
<evidence type="ECO:0000256" key="3">
    <source>
        <dbReference type="ARBA" id="ARBA00022741"/>
    </source>
</evidence>
<dbReference type="InterPro" id="IPR029056">
    <property type="entry name" value="Ribokinase-like"/>
</dbReference>